<dbReference type="AlphaFoldDB" id="G5J3U8"/>
<dbReference type="EMBL" id="AESD01000329">
    <property type="protein sequence ID" value="EHJ13139.1"/>
    <property type="molecule type" value="Genomic_DNA"/>
</dbReference>
<sequence>MISFSSTAAIELALETLIKALESESRINFDYPIEVRLSANFEPYVDHYWKKDPDWVYFSNGEAFNEWFSALSSNNQAELLSFLAYWLEEIGEPVLRQA</sequence>
<proteinExistence type="predicted"/>
<dbReference type="Proteomes" id="UP000003477">
    <property type="component" value="Unassembled WGS sequence"/>
</dbReference>
<reference evidence="1 2" key="1">
    <citation type="journal article" date="2011" name="Front. Microbiol.">
        <title>Two Strains of Crocosphaera watsonii with Highly Conserved Genomes are Distinguished by Strain-Specific Features.</title>
        <authorList>
            <person name="Bench S.R."/>
            <person name="Ilikchyan I.N."/>
            <person name="Tripp H.J."/>
            <person name="Zehr J.P."/>
        </authorList>
    </citation>
    <scope>NUCLEOTIDE SEQUENCE [LARGE SCALE GENOMIC DNA]</scope>
    <source>
        <strain evidence="1 2">WH 0003</strain>
    </source>
</reference>
<name>G5J3U8_CROWT</name>
<protein>
    <submittedName>
        <fullName evidence="1">Uncharacterized protein</fullName>
    </submittedName>
</protein>
<accession>G5J3U8</accession>
<organism evidence="1 2">
    <name type="scientific">Crocosphaera watsonii WH 0003</name>
    <dbReference type="NCBI Taxonomy" id="423471"/>
    <lineage>
        <taxon>Bacteria</taxon>
        <taxon>Bacillati</taxon>
        <taxon>Cyanobacteriota</taxon>
        <taxon>Cyanophyceae</taxon>
        <taxon>Oscillatoriophycideae</taxon>
        <taxon>Chroococcales</taxon>
        <taxon>Aphanothecaceae</taxon>
        <taxon>Crocosphaera</taxon>
    </lineage>
</organism>
<dbReference type="PATRIC" id="fig|423471.3.peg.2038"/>
<gene>
    <name evidence="1" type="ORF">CWATWH0003_2171</name>
</gene>
<evidence type="ECO:0000313" key="2">
    <source>
        <dbReference type="Proteomes" id="UP000003477"/>
    </source>
</evidence>
<evidence type="ECO:0000313" key="1">
    <source>
        <dbReference type="EMBL" id="EHJ13139.1"/>
    </source>
</evidence>
<comment type="caution">
    <text evidence="1">The sequence shown here is derived from an EMBL/GenBank/DDBJ whole genome shotgun (WGS) entry which is preliminary data.</text>
</comment>